<dbReference type="Gene3D" id="1.10.510.10">
    <property type="entry name" value="Transferase(Phosphotransferase) domain 1"/>
    <property type="match status" value="1"/>
</dbReference>
<keyword evidence="2" id="KW-0723">Serine/threonine-protein kinase</keyword>
<organism evidence="10 11">
    <name type="scientific">Pseudolycoriella hygida</name>
    <dbReference type="NCBI Taxonomy" id="35572"/>
    <lineage>
        <taxon>Eukaryota</taxon>
        <taxon>Metazoa</taxon>
        <taxon>Ecdysozoa</taxon>
        <taxon>Arthropoda</taxon>
        <taxon>Hexapoda</taxon>
        <taxon>Insecta</taxon>
        <taxon>Pterygota</taxon>
        <taxon>Neoptera</taxon>
        <taxon>Endopterygota</taxon>
        <taxon>Diptera</taxon>
        <taxon>Nematocera</taxon>
        <taxon>Sciaroidea</taxon>
        <taxon>Sciaridae</taxon>
        <taxon>Pseudolycoriella</taxon>
    </lineage>
</organism>
<feature type="non-terminal residue" evidence="10">
    <location>
        <position position="357"/>
    </location>
</feature>
<dbReference type="PANTHER" id="PTHR44167:SF23">
    <property type="entry name" value="CDC7 KINASE, ISOFORM A-RELATED"/>
    <property type="match status" value="1"/>
</dbReference>
<dbReference type="InterPro" id="IPR011009">
    <property type="entry name" value="Kinase-like_dom_sf"/>
</dbReference>
<dbReference type="GO" id="GO:0005524">
    <property type="term" value="F:ATP binding"/>
    <property type="evidence" value="ECO:0007669"/>
    <property type="project" value="UniProtKB-UniRule"/>
</dbReference>
<dbReference type="AlphaFoldDB" id="A0A9Q0MRP7"/>
<keyword evidence="5 10" id="KW-0418">Kinase</keyword>
<evidence type="ECO:0000256" key="4">
    <source>
        <dbReference type="ARBA" id="ARBA00022741"/>
    </source>
</evidence>
<dbReference type="GO" id="GO:0004674">
    <property type="term" value="F:protein serine/threonine kinase activity"/>
    <property type="evidence" value="ECO:0007669"/>
    <property type="project" value="UniProtKB-KW"/>
</dbReference>
<keyword evidence="11" id="KW-1185">Reference proteome</keyword>
<dbReference type="OrthoDB" id="10020333at2759"/>
<dbReference type="InterPro" id="IPR017441">
    <property type="entry name" value="Protein_kinase_ATP_BS"/>
</dbReference>
<reference evidence="10" key="1">
    <citation type="submission" date="2022-07" db="EMBL/GenBank/DDBJ databases">
        <authorList>
            <person name="Trinca V."/>
            <person name="Uliana J.V.C."/>
            <person name="Torres T.T."/>
            <person name="Ward R.J."/>
            <person name="Monesi N."/>
        </authorList>
    </citation>
    <scope>NUCLEOTIDE SEQUENCE</scope>
    <source>
        <strain evidence="10">HSMRA1968</strain>
        <tissue evidence="10">Whole embryos</tissue>
    </source>
</reference>
<proteinExistence type="predicted"/>
<evidence type="ECO:0000256" key="2">
    <source>
        <dbReference type="ARBA" id="ARBA00022527"/>
    </source>
</evidence>
<accession>A0A9Q0MRP7</accession>
<sequence>IQFLQSKRFRFREVMSNTEKCGLSNSEKPDDEIINSNHRNIRVSTRDEKLIAELKTHIPDVENIFDVHRRIGEGTFSTVFLATLKCHSEMPQSKRKLFAVKFIVPTSHPNRIERELKCLLDVGGSENIVGVNLCLRQNNSVAFVMPYIAYDKFHTYVHKMNARDLQDYMRNLLIALKRVHSFGIIHRDVKPSNFLHDRKNKKYLLVDFGLAQFVSSREDSTNVLGETSTTRKRKASEINETGKSCALNTAKRARTQYSQERPPQQEQLPPPPPQQSSAAVIDENDPRLRSNLASIPLLQFKLPLKENNKLPGLKDETQPDNLNSPLTQQIKSTVLSYSLREKLTKKKMTENSPTYTT</sequence>
<evidence type="ECO:0000256" key="8">
    <source>
        <dbReference type="SAM" id="MobiDB-lite"/>
    </source>
</evidence>
<dbReference type="SMART" id="SM00220">
    <property type="entry name" value="S_TKc"/>
    <property type="match status" value="1"/>
</dbReference>
<evidence type="ECO:0000256" key="1">
    <source>
        <dbReference type="ARBA" id="ARBA00012513"/>
    </source>
</evidence>
<gene>
    <name evidence="10" type="primary">Cdc7_1</name>
    <name evidence="10" type="ORF">Bhyg_15365</name>
</gene>
<evidence type="ECO:0000256" key="7">
    <source>
        <dbReference type="PROSITE-ProRule" id="PRU10141"/>
    </source>
</evidence>
<feature type="non-terminal residue" evidence="10">
    <location>
        <position position="1"/>
    </location>
</feature>
<dbReference type="GO" id="GO:0051301">
    <property type="term" value="P:cell division"/>
    <property type="evidence" value="ECO:0007669"/>
    <property type="project" value="UniProtKB-KW"/>
</dbReference>
<keyword evidence="4 7" id="KW-0547">Nucleotide-binding</keyword>
<evidence type="ECO:0000313" key="11">
    <source>
        <dbReference type="Proteomes" id="UP001151699"/>
    </source>
</evidence>
<feature type="region of interest" description="Disordered" evidence="8">
    <location>
        <begin position="221"/>
        <end position="279"/>
    </location>
</feature>
<dbReference type="PANTHER" id="PTHR44167">
    <property type="entry name" value="OVARIAN-SPECIFIC SERINE/THREONINE-PROTEIN KINASE LOK-RELATED"/>
    <property type="match status" value="1"/>
</dbReference>
<keyword evidence="10" id="KW-0131">Cell cycle</keyword>
<dbReference type="EC" id="2.7.11.1" evidence="1"/>
<evidence type="ECO:0000259" key="9">
    <source>
        <dbReference type="PROSITE" id="PS50011"/>
    </source>
</evidence>
<dbReference type="Proteomes" id="UP001151699">
    <property type="component" value="Chromosome C"/>
</dbReference>
<dbReference type="Gene3D" id="3.30.200.20">
    <property type="entry name" value="Phosphorylase Kinase, domain 1"/>
    <property type="match status" value="1"/>
</dbReference>
<comment type="caution">
    <text evidence="10">The sequence shown here is derived from an EMBL/GenBank/DDBJ whole genome shotgun (WGS) entry which is preliminary data.</text>
</comment>
<feature type="domain" description="Protein kinase" evidence="9">
    <location>
        <begin position="65"/>
        <end position="357"/>
    </location>
</feature>
<evidence type="ECO:0000256" key="3">
    <source>
        <dbReference type="ARBA" id="ARBA00022679"/>
    </source>
</evidence>
<dbReference type="InterPro" id="IPR000719">
    <property type="entry name" value="Prot_kinase_dom"/>
</dbReference>
<dbReference type="SUPFAM" id="SSF56112">
    <property type="entry name" value="Protein kinase-like (PK-like)"/>
    <property type="match status" value="1"/>
</dbReference>
<keyword evidence="6 7" id="KW-0067">ATP-binding</keyword>
<evidence type="ECO:0000256" key="5">
    <source>
        <dbReference type="ARBA" id="ARBA00022777"/>
    </source>
</evidence>
<dbReference type="GO" id="GO:0044773">
    <property type="term" value="P:mitotic DNA damage checkpoint signaling"/>
    <property type="evidence" value="ECO:0007669"/>
    <property type="project" value="TreeGrafter"/>
</dbReference>
<evidence type="ECO:0000313" key="10">
    <source>
        <dbReference type="EMBL" id="KAJ6636770.1"/>
    </source>
</evidence>
<protein>
    <recommendedName>
        <fullName evidence="1">non-specific serine/threonine protein kinase</fullName>
        <ecNumber evidence="1">2.7.11.1</ecNumber>
    </recommendedName>
</protein>
<name>A0A9Q0MRP7_9DIPT</name>
<keyword evidence="3" id="KW-0808">Transferase</keyword>
<keyword evidence="10" id="KW-0132">Cell division</keyword>
<dbReference type="GO" id="GO:0005634">
    <property type="term" value="C:nucleus"/>
    <property type="evidence" value="ECO:0007669"/>
    <property type="project" value="TreeGrafter"/>
</dbReference>
<dbReference type="PROSITE" id="PS50011">
    <property type="entry name" value="PROTEIN_KINASE_DOM"/>
    <property type="match status" value="1"/>
</dbReference>
<dbReference type="PROSITE" id="PS00107">
    <property type="entry name" value="PROTEIN_KINASE_ATP"/>
    <property type="match status" value="1"/>
</dbReference>
<feature type="binding site" evidence="7">
    <location>
        <position position="101"/>
    </location>
    <ligand>
        <name>ATP</name>
        <dbReference type="ChEBI" id="CHEBI:30616"/>
    </ligand>
</feature>
<evidence type="ECO:0000256" key="6">
    <source>
        <dbReference type="ARBA" id="ARBA00022840"/>
    </source>
</evidence>
<dbReference type="Pfam" id="PF00069">
    <property type="entry name" value="Pkinase"/>
    <property type="match status" value="1"/>
</dbReference>
<dbReference type="EMBL" id="WJQU01000004">
    <property type="protein sequence ID" value="KAJ6636770.1"/>
    <property type="molecule type" value="Genomic_DNA"/>
</dbReference>